<dbReference type="AlphaFoldDB" id="A0A2Z7D3R6"/>
<name>A0A2Z7D3R6_9LAMI</name>
<dbReference type="EMBL" id="KQ991616">
    <property type="protein sequence ID" value="KZV51479.1"/>
    <property type="molecule type" value="Genomic_DNA"/>
</dbReference>
<keyword evidence="2" id="KW-1185">Reference proteome</keyword>
<organism evidence="1 2">
    <name type="scientific">Dorcoceras hygrometricum</name>
    <dbReference type="NCBI Taxonomy" id="472368"/>
    <lineage>
        <taxon>Eukaryota</taxon>
        <taxon>Viridiplantae</taxon>
        <taxon>Streptophyta</taxon>
        <taxon>Embryophyta</taxon>
        <taxon>Tracheophyta</taxon>
        <taxon>Spermatophyta</taxon>
        <taxon>Magnoliopsida</taxon>
        <taxon>eudicotyledons</taxon>
        <taxon>Gunneridae</taxon>
        <taxon>Pentapetalae</taxon>
        <taxon>asterids</taxon>
        <taxon>lamiids</taxon>
        <taxon>Lamiales</taxon>
        <taxon>Gesneriaceae</taxon>
        <taxon>Didymocarpoideae</taxon>
        <taxon>Trichosporeae</taxon>
        <taxon>Loxocarpinae</taxon>
        <taxon>Dorcoceras</taxon>
    </lineage>
</organism>
<proteinExistence type="predicted"/>
<reference evidence="1 2" key="1">
    <citation type="journal article" date="2015" name="Proc. Natl. Acad. Sci. U.S.A.">
        <title>The resurrection genome of Boea hygrometrica: A blueprint for survival of dehydration.</title>
        <authorList>
            <person name="Xiao L."/>
            <person name="Yang G."/>
            <person name="Zhang L."/>
            <person name="Yang X."/>
            <person name="Zhao S."/>
            <person name="Ji Z."/>
            <person name="Zhou Q."/>
            <person name="Hu M."/>
            <person name="Wang Y."/>
            <person name="Chen M."/>
            <person name="Xu Y."/>
            <person name="Jin H."/>
            <person name="Xiao X."/>
            <person name="Hu G."/>
            <person name="Bao F."/>
            <person name="Hu Y."/>
            <person name="Wan P."/>
            <person name="Li L."/>
            <person name="Deng X."/>
            <person name="Kuang T."/>
            <person name="Xiang C."/>
            <person name="Zhu J.K."/>
            <person name="Oliver M.J."/>
            <person name="He Y."/>
        </authorList>
    </citation>
    <scope>NUCLEOTIDE SEQUENCE [LARGE SCALE GENOMIC DNA]</scope>
    <source>
        <strain evidence="2">cv. XS01</strain>
    </source>
</reference>
<protein>
    <submittedName>
        <fullName evidence="1">Protein trichome birefringence-like 43</fullName>
    </submittedName>
</protein>
<accession>A0A2Z7D3R6</accession>
<evidence type="ECO:0000313" key="2">
    <source>
        <dbReference type="Proteomes" id="UP000250235"/>
    </source>
</evidence>
<sequence>MISRLKTFQLGKFDEFETESFEMKSSKQWFTVERPDHSSSNKWDNKPAGVIRESKQIGCNQAQNPIKKNSSMFRNQIGSRWNYFELNPDMQRYDSN</sequence>
<dbReference type="Proteomes" id="UP000250235">
    <property type="component" value="Unassembled WGS sequence"/>
</dbReference>
<evidence type="ECO:0000313" key="1">
    <source>
        <dbReference type="EMBL" id="KZV51479.1"/>
    </source>
</evidence>
<gene>
    <name evidence="1" type="ORF">F511_06947</name>
</gene>